<evidence type="ECO:0000256" key="8">
    <source>
        <dbReference type="SAM" id="Phobius"/>
    </source>
</evidence>
<dbReference type="GO" id="GO:0005886">
    <property type="term" value="C:plasma membrane"/>
    <property type="evidence" value="ECO:0007669"/>
    <property type="project" value="TreeGrafter"/>
</dbReference>
<keyword evidence="5 8" id="KW-1133">Transmembrane helix</keyword>
<keyword evidence="4 8" id="KW-0812">Transmembrane</keyword>
<dbReference type="PANTHER" id="PTHR46154:SF4">
    <property type="entry name" value="UREA ACTIVE TRANSPORTER"/>
    <property type="match status" value="1"/>
</dbReference>
<evidence type="ECO:0000256" key="4">
    <source>
        <dbReference type="ARBA" id="ARBA00022692"/>
    </source>
</evidence>
<organism evidence="9 10">
    <name type="scientific">Macrostomum lignano</name>
    <dbReference type="NCBI Taxonomy" id="282301"/>
    <lineage>
        <taxon>Eukaryota</taxon>
        <taxon>Metazoa</taxon>
        <taxon>Spiralia</taxon>
        <taxon>Lophotrochozoa</taxon>
        <taxon>Platyhelminthes</taxon>
        <taxon>Rhabditophora</taxon>
        <taxon>Macrostomorpha</taxon>
        <taxon>Macrostomida</taxon>
        <taxon>Macrostomidae</taxon>
        <taxon>Macrostomum</taxon>
    </lineage>
</organism>
<feature type="transmembrane region" description="Helical" evidence="8">
    <location>
        <begin position="523"/>
        <end position="545"/>
    </location>
</feature>
<dbReference type="InterPro" id="IPR038377">
    <property type="entry name" value="Na/Glc_symporter_sf"/>
</dbReference>
<reference evidence="10" key="1">
    <citation type="submission" date="2016-11" db="UniProtKB">
        <authorList>
            <consortium name="WormBaseParasite"/>
        </authorList>
    </citation>
    <scope>IDENTIFICATION</scope>
</reference>
<dbReference type="PANTHER" id="PTHR46154">
    <property type="match status" value="1"/>
</dbReference>
<evidence type="ECO:0000256" key="2">
    <source>
        <dbReference type="ARBA" id="ARBA00006434"/>
    </source>
</evidence>
<name>A0A1I8H2F0_9PLAT</name>
<evidence type="ECO:0000256" key="1">
    <source>
        <dbReference type="ARBA" id="ARBA00004141"/>
    </source>
</evidence>
<feature type="transmembrane region" description="Helical" evidence="8">
    <location>
        <begin position="211"/>
        <end position="236"/>
    </location>
</feature>
<dbReference type="GO" id="GO:0015204">
    <property type="term" value="F:urea transmembrane transporter activity"/>
    <property type="evidence" value="ECO:0007669"/>
    <property type="project" value="InterPro"/>
</dbReference>
<keyword evidence="6 8" id="KW-0472">Membrane</keyword>
<protein>
    <submittedName>
        <fullName evidence="10">Urea active transporter</fullName>
    </submittedName>
</protein>
<feature type="transmembrane region" description="Helical" evidence="8">
    <location>
        <begin position="97"/>
        <end position="118"/>
    </location>
</feature>
<feature type="transmembrane region" description="Helical" evidence="8">
    <location>
        <begin position="256"/>
        <end position="281"/>
    </location>
</feature>
<feature type="transmembrane region" description="Helical" evidence="8">
    <location>
        <begin position="430"/>
        <end position="449"/>
    </location>
</feature>
<feature type="transmembrane region" description="Helical" evidence="8">
    <location>
        <begin position="315"/>
        <end position="342"/>
    </location>
</feature>
<evidence type="ECO:0000256" key="7">
    <source>
        <dbReference type="RuleBase" id="RU362091"/>
    </source>
</evidence>
<keyword evidence="9" id="KW-1185">Reference proteome</keyword>
<dbReference type="InterPro" id="IPR031155">
    <property type="entry name" value="DUR"/>
</dbReference>
<sequence>IYVTTQDTGDNSFDAGGNVSVGLTAATLVSQWTWAATLLQSSSVASKYGISGPFWYASGATIQLLLFAMISVQLKIRAPGAKTFLQVIWARFDKKTHVTFCVFALATNIIVTSMLMLGGTAVLTNLIKDFSVEYATCLVCAVIGSYTFIGGLGATFYMSYCATSIMFVILLICIMQVYHVETPGNPLGSVAKVYQYVDCLTGPVGNEGRSYLTLISIDGLMFGIINIIGNFGTVFVDQSFWQSSVAAKPKTGALGFLSGGVVWFAIPFCFATAMGLGYISLSFMQGQPILSDADIDKGLVPPAVAQRLLGLPGELMIVVMLIMAVISTGSSEIIAVVSILIYDVYAVHLKVRPYRAALDSNSCILCGKAKGRMANPRDKCSCESMTFCLECKQDNEAIANNKRALKPAYKCKTHGAYRSYKDYLSAMKDWCIVWTTLAIIPMTFVLNFMQISLGWLYLFMGVLIGSAVAPICLSMCWARLTGKAMVAGSVSGTVLGLVAWLTTAAFMEGGLGQFMKSTGSNEAMLAGNLVSMGLGLIVTVVVTMVTNRDFQPEKAAEVWETTRDIDNPLHPWSELYAK</sequence>
<comment type="subcellular location">
    <subcellularLocation>
        <location evidence="1">Membrane</location>
        <topology evidence="1">Multi-pass membrane protein</topology>
    </subcellularLocation>
</comment>
<evidence type="ECO:0000256" key="6">
    <source>
        <dbReference type="ARBA" id="ARBA00023136"/>
    </source>
</evidence>
<dbReference type="Proteomes" id="UP000095280">
    <property type="component" value="Unplaced"/>
</dbReference>
<evidence type="ECO:0000256" key="3">
    <source>
        <dbReference type="ARBA" id="ARBA00022448"/>
    </source>
</evidence>
<dbReference type="AlphaFoldDB" id="A0A1I8H2F0"/>
<feature type="transmembrane region" description="Helical" evidence="8">
    <location>
        <begin position="54"/>
        <end position="76"/>
    </location>
</feature>
<feature type="transmembrane region" description="Helical" evidence="8">
    <location>
        <begin position="455"/>
        <end position="477"/>
    </location>
</feature>
<dbReference type="WBParaSite" id="maker-uti_cns_0003969-snap-gene-0.8-mRNA-1">
    <property type="protein sequence ID" value="maker-uti_cns_0003969-snap-gene-0.8-mRNA-1"/>
    <property type="gene ID" value="maker-uti_cns_0003969-snap-gene-0.8"/>
</dbReference>
<dbReference type="PROSITE" id="PS50283">
    <property type="entry name" value="NA_SOLUT_SYMP_3"/>
    <property type="match status" value="1"/>
</dbReference>
<comment type="similarity">
    <text evidence="2 7">Belongs to the sodium:solute symporter (SSF) (TC 2.A.21) family.</text>
</comment>
<feature type="transmembrane region" description="Helical" evidence="8">
    <location>
        <begin position="484"/>
        <end position="503"/>
    </location>
</feature>
<evidence type="ECO:0000313" key="9">
    <source>
        <dbReference type="Proteomes" id="UP000095280"/>
    </source>
</evidence>
<proteinExistence type="inferred from homology"/>
<dbReference type="CDD" id="cd11476">
    <property type="entry name" value="SLC5sbd_DUR3"/>
    <property type="match status" value="1"/>
</dbReference>
<accession>A0A1I8H2F0</accession>
<evidence type="ECO:0000313" key="10">
    <source>
        <dbReference type="WBParaSite" id="maker-uti_cns_0003969-snap-gene-0.8-mRNA-1"/>
    </source>
</evidence>
<dbReference type="InterPro" id="IPR001734">
    <property type="entry name" value="Na/solute_symporter"/>
</dbReference>
<feature type="transmembrane region" description="Helical" evidence="8">
    <location>
        <begin position="130"/>
        <end position="149"/>
    </location>
</feature>
<feature type="transmembrane region" description="Helical" evidence="8">
    <location>
        <begin position="156"/>
        <end position="178"/>
    </location>
</feature>
<dbReference type="Gene3D" id="1.20.1730.10">
    <property type="entry name" value="Sodium/glucose cotransporter"/>
    <property type="match status" value="1"/>
</dbReference>
<dbReference type="Pfam" id="PF00474">
    <property type="entry name" value="SSF"/>
    <property type="match status" value="1"/>
</dbReference>
<keyword evidence="3" id="KW-0813">Transport</keyword>
<evidence type="ECO:0000256" key="5">
    <source>
        <dbReference type="ARBA" id="ARBA00022989"/>
    </source>
</evidence>